<organism evidence="1 2">
    <name type="scientific">Linum trigynum</name>
    <dbReference type="NCBI Taxonomy" id="586398"/>
    <lineage>
        <taxon>Eukaryota</taxon>
        <taxon>Viridiplantae</taxon>
        <taxon>Streptophyta</taxon>
        <taxon>Embryophyta</taxon>
        <taxon>Tracheophyta</taxon>
        <taxon>Spermatophyta</taxon>
        <taxon>Magnoliopsida</taxon>
        <taxon>eudicotyledons</taxon>
        <taxon>Gunneridae</taxon>
        <taxon>Pentapetalae</taxon>
        <taxon>rosids</taxon>
        <taxon>fabids</taxon>
        <taxon>Malpighiales</taxon>
        <taxon>Linaceae</taxon>
        <taxon>Linum</taxon>
    </lineage>
</organism>
<gene>
    <name evidence="1" type="ORF">LTRI10_LOCUS33409</name>
</gene>
<evidence type="ECO:0000313" key="1">
    <source>
        <dbReference type="EMBL" id="CAL1392791.1"/>
    </source>
</evidence>
<proteinExistence type="predicted"/>
<dbReference type="Proteomes" id="UP001497516">
    <property type="component" value="Chromosome 6"/>
</dbReference>
<dbReference type="Pfam" id="PF14223">
    <property type="entry name" value="Retrotran_gag_2"/>
    <property type="match status" value="1"/>
</dbReference>
<evidence type="ECO:0008006" key="3">
    <source>
        <dbReference type="Google" id="ProtNLM"/>
    </source>
</evidence>
<dbReference type="EMBL" id="OZ034819">
    <property type="protein sequence ID" value="CAL1392791.1"/>
    <property type="molecule type" value="Genomic_DNA"/>
</dbReference>
<accession>A0AAV2F3H5</accession>
<sequence>MDSDRPLVRLTSTNFALWEFQFRVFVEGRGLLSFLDGTCPRPLPTAAIQEQAQWNQSDARVRYWLLGSVDPSTCLSLRLFPTAHEMWQHLASTYSTVNVARQFEIQMALARLEQGDRTITEYYNNATELWTEQDILTAALHPQPVSADAVKERQQTRLLNFLMRLRPEFEAARSTFLNRDDLRFEGLLSHLVREEIRIRTQANIDVSLVLEKPYLLWLAKNRHIR</sequence>
<reference evidence="1 2" key="1">
    <citation type="submission" date="2024-04" db="EMBL/GenBank/DDBJ databases">
        <authorList>
            <person name="Fracassetti M."/>
        </authorList>
    </citation>
    <scope>NUCLEOTIDE SEQUENCE [LARGE SCALE GENOMIC DNA]</scope>
</reference>
<protein>
    <recommendedName>
        <fullName evidence="3">Retrotransposon gag domain-containing protein</fullName>
    </recommendedName>
</protein>
<dbReference type="PANTHER" id="PTHR37610:SF77">
    <property type="entry name" value="INTEGRASE CATALYTIC DOMAIN-CONTAINING PROTEIN"/>
    <property type="match status" value="1"/>
</dbReference>
<keyword evidence="2" id="KW-1185">Reference proteome</keyword>
<dbReference type="AlphaFoldDB" id="A0AAV2F3H5"/>
<evidence type="ECO:0000313" key="2">
    <source>
        <dbReference type="Proteomes" id="UP001497516"/>
    </source>
</evidence>
<name>A0AAV2F3H5_9ROSI</name>
<dbReference type="PANTHER" id="PTHR37610">
    <property type="entry name" value="CCHC-TYPE DOMAIN-CONTAINING PROTEIN"/>
    <property type="match status" value="1"/>
</dbReference>